<dbReference type="Pfam" id="PF16516">
    <property type="entry name" value="CC2-LZ"/>
    <property type="match status" value="1"/>
</dbReference>
<feature type="region of interest" description="Disordered" evidence="9">
    <location>
        <begin position="1"/>
        <end position="25"/>
    </location>
</feature>
<proteinExistence type="predicted"/>
<keyword evidence="12" id="KW-1185">Reference proteome</keyword>
<evidence type="ECO:0000256" key="1">
    <source>
        <dbReference type="ARBA" id="ARBA00004496"/>
    </source>
</evidence>
<dbReference type="AlphaFoldDB" id="A0A674HH76"/>
<dbReference type="InterPro" id="IPR034735">
    <property type="entry name" value="NEMO_ZF"/>
</dbReference>
<dbReference type="Gene3D" id="1.20.5.990">
    <property type="entry name" value="Nemo cc2-lz domain - 1d5 darpin complex"/>
    <property type="match status" value="1"/>
</dbReference>
<dbReference type="PANTHER" id="PTHR31553">
    <property type="entry name" value="NF-KAPPA-B ESSENTIAL MODULATOR"/>
    <property type="match status" value="1"/>
</dbReference>
<comment type="subcellular location">
    <subcellularLocation>
        <location evidence="1">Cytoplasm</location>
    </subcellularLocation>
</comment>
<dbReference type="GO" id="GO:0070530">
    <property type="term" value="F:K63-linked polyubiquitin modification-dependent protein binding"/>
    <property type="evidence" value="ECO:0007669"/>
    <property type="project" value="InterPro"/>
</dbReference>
<dbReference type="GO" id="GO:0008270">
    <property type="term" value="F:zinc ion binding"/>
    <property type="evidence" value="ECO:0007669"/>
    <property type="project" value="UniProtKB-KW"/>
</dbReference>
<dbReference type="CDD" id="cd09803">
    <property type="entry name" value="UBAN"/>
    <property type="match status" value="1"/>
</dbReference>
<keyword evidence="3" id="KW-0479">Metal-binding</keyword>
<evidence type="ECO:0000256" key="5">
    <source>
        <dbReference type="ARBA" id="ARBA00022833"/>
    </source>
</evidence>
<dbReference type="Gene3D" id="1.20.5.390">
    <property type="entry name" value="L1 transposable element, trimerization domain"/>
    <property type="match status" value="1"/>
</dbReference>
<keyword evidence="5" id="KW-0862">Zinc</keyword>
<evidence type="ECO:0000256" key="7">
    <source>
        <dbReference type="PROSITE-ProRule" id="PRU01142"/>
    </source>
</evidence>
<feature type="domain" description="CCHC NOA-type" evidence="10">
    <location>
        <begin position="364"/>
        <end position="394"/>
    </location>
</feature>
<feature type="coiled-coil region" evidence="8">
    <location>
        <begin position="139"/>
        <end position="208"/>
    </location>
</feature>
<evidence type="ECO:0000256" key="2">
    <source>
        <dbReference type="ARBA" id="ARBA00022490"/>
    </source>
</evidence>
<evidence type="ECO:0000313" key="11">
    <source>
        <dbReference type="Ensembl" id="ENSTGUP00000034342.1"/>
    </source>
</evidence>
<dbReference type="GO" id="GO:0005634">
    <property type="term" value="C:nucleus"/>
    <property type="evidence" value="ECO:0007669"/>
    <property type="project" value="TreeGrafter"/>
</dbReference>
<organism evidence="11 12">
    <name type="scientific">Taeniopygia guttata</name>
    <name type="common">Zebra finch</name>
    <name type="synonym">Poephila guttata</name>
    <dbReference type="NCBI Taxonomy" id="59729"/>
    <lineage>
        <taxon>Eukaryota</taxon>
        <taxon>Metazoa</taxon>
        <taxon>Chordata</taxon>
        <taxon>Craniata</taxon>
        <taxon>Vertebrata</taxon>
        <taxon>Euteleostomi</taxon>
        <taxon>Archelosauria</taxon>
        <taxon>Archosauria</taxon>
        <taxon>Dinosauria</taxon>
        <taxon>Saurischia</taxon>
        <taxon>Theropoda</taxon>
        <taxon>Coelurosauria</taxon>
        <taxon>Aves</taxon>
        <taxon>Neognathae</taxon>
        <taxon>Neoaves</taxon>
        <taxon>Telluraves</taxon>
        <taxon>Australaves</taxon>
        <taxon>Passeriformes</taxon>
        <taxon>Passeroidea</taxon>
        <taxon>Estrildidae</taxon>
        <taxon>Estrildinae</taxon>
        <taxon>Taeniopygia</taxon>
    </lineage>
</organism>
<keyword evidence="2" id="KW-0963">Cytoplasm</keyword>
<dbReference type="GeneTree" id="ENSGT00530000063808"/>
<feature type="compositionally biased region" description="Low complexity" evidence="9">
    <location>
        <begin position="1"/>
        <end position="17"/>
    </location>
</feature>
<feature type="region of interest" description="Disordered" evidence="9">
    <location>
        <begin position="338"/>
        <end position="362"/>
    </location>
</feature>
<evidence type="ECO:0000256" key="3">
    <source>
        <dbReference type="ARBA" id="ARBA00022723"/>
    </source>
</evidence>
<dbReference type="Ensembl" id="ENSTGUT00000019926.1">
    <property type="protein sequence ID" value="ENSTGUP00000034342.1"/>
    <property type="gene ID" value="ENSTGUG00000025619.1"/>
</dbReference>
<dbReference type="InterPro" id="IPR032419">
    <property type="entry name" value="CC2-LZ_dom"/>
</dbReference>
<evidence type="ECO:0000256" key="6">
    <source>
        <dbReference type="ARBA" id="ARBA00023054"/>
    </source>
</evidence>
<reference evidence="11" key="1">
    <citation type="submission" date="2025-08" db="UniProtKB">
        <authorList>
            <consortium name="Ensembl"/>
        </authorList>
    </citation>
    <scope>IDENTIFICATION</scope>
</reference>
<accession>A0A674HH76</accession>
<dbReference type="PANTHER" id="PTHR31553:SF3">
    <property type="entry name" value="NF-KAPPA-B ESSENTIAL MODULATOR"/>
    <property type="match status" value="1"/>
</dbReference>
<dbReference type="InterPro" id="IPR051301">
    <property type="entry name" value="Optineurin/NFkB_EssMod"/>
</dbReference>
<dbReference type="PROSITE" id="PS51801">
    <property type="entry name" value="ZF_CCHC_NOA"/>
    <property type="match status" value="1"/>
</dbReference>
<dbReference type="FunFam" id="1.20.5.390:FF:000002">
    <property type="entry name" value="NF-kappa-B essential modulator isoform X1"/>
    <property type="match status" value="1"/>
</dbReference>
<evidence type="ECO:0000256" key="4">
    <source>
        <dbReference type="ARBA" id="ARBA00022771"/>
    </source>
</evidence>
<reference evidence="11" key="2">
    <citation type="submission" date="2025-09" db="UniProtKB">
        <authorList>
            <consortium name="Ensembl"/>
        </authorList>
    </citation>
    <scope>IDENTIFICATION</scope>
</reference>
<evidence type="ECO:0000256" key="9">
    <source>
        <dbReference type="SAM" id="MobiDB-lite"/>
    </source>
</evidence>
<protein>
    <recommendedName>
        <fullName evidence="10">CCHC NOA-type domain-containing protein</fullName>
    </recommendedName>
</protein>
<dbReference type="GO" id="GO:0008385">
    <property type="term" value="C:IkappaB kinase complex"/>
    <property type="evidence" value="ECO:0007669"/>
    <property type="project" value="TreeGrafter"/>
</dbReference>
<dbReference type="FunFam" id="1.20.5.990:FF:000003">
    <property type="entry name" value="NF-kappa-B essential modulator isoform X1"/>
    <property type="match status" value="1"/>
</dbReference>
<evidence type="ECO:0000256" key="8">
    <source>
        <dbReference type="SAM" id="Coils"/>
    </source>
</evidence>
<evidence type="ECO:0000313" key="12">
    <source>
        <dbReference type="Proteomes" id="UP000007754"/>
    </source>
</evidence>
<dbReference type="InParanoid" id="A0A674HH76"/>
<keyword evidence="6 8" id="KW-0175">Coiled coil</keyword>
<evidence type="ECO:0000259" key="10">
    <source>
        <dbReference type="PROSITE" id="PS51801"/>
    </source>
</evidence>
<sequence length="394" mass="43348">GRFPRGRTAAAEPEAPAGGTGDTWGHLGTWGQLGTAGDTWGHLETWGQLGTPGDTWGQWGYLGTAGDSPGDTWGQLGTAGDIWGHLGTFGDSWGYVPVTVAVSLSLSPAGWQCPCPRPGGSVPVPMRVSVSRPCPQQDKAQVQAQVTSLLGELRESQNRLERSRAEREHLERRARGDAERCHQLEEVAQGHQVQLDQLRLQVTNLETALRVERHGATEEKRKLVQLQAAYHHLFQEYDAHIKASLEGDKRSQEQLRAAEAALALKQELIDRLKAEAERQRAALETIPVLQAQADIYRADFEAERAAREQLHGQREALQEELKQLRLRLSGDGARARLEEMRNRHSEPPPAPTPAGGFGGLLPPPEEGPDLCCPKCQYKAPDMDTLQIHVMDCIK</sequence>
<keyword evidence="4 7" id="KW-0863">Zinc-finger</keyword>
<feature type="coiled-coil region" evidence="8">
    <location>
        <begin position="255"/>
        <end position="327"/>
    </location>
</feature>
<name>A0A674HH76_TAEGU</name>
<dbReference type="Proteomes" id="UP000007754">
    <property type="component" value="Unplaced"/>
</dbReference>
<dbReference type="Pfam" id="PF18414">
    <property type="entry name" value="zf_C2H2_10"/>
    <property type="match status" value="1"/>
</dbReference>
<dbReference type="GO" id="GO:0043123">
    <property type="term" value="P:positive regulation of canonical NF-kappaB signal transduction"/>
    <property type="evidence" value="ECO:0007669"/>
    <property type="project" value="TreeGrafter"/>
</dbReference>